<gene>
    <name evidence="2" type="ORF">F3W81_14335</name>
</gene>
<dbReference type="EMBL" id="CP045201">
    <property type="protein sequence ID" value="QOL83230.1"/>
    <property type="molecule type" value="Genomic_DNA"/>
</dbReference>
<proteinExistence type="predicted"/>
<evidence type="ECO:0000313" key="2">
    <source>
        <dbReference type="EMBL" id="QOL83230.1"/>
    </source>
</evidence>
<name>A0A7L9WVY1_9RHOB</name>
<dbReference type="Proteomes" id="UP000594118">
    <property type="component" value="Chromosome"/>
</dbReference>
<reference evidence="2 3" key="1">
    <citation type="submission" date="2019-10" db="EMBL/GenBank/DDBJ databases">
        <title>Pseudopuniceibacterium sp. HQ09 islated from Antarctica.</title>
        <authorList>
            <person name="Liao L."/>
            <person name="Su S."/>
            <person name="Chen B."/>
            <person name="Yu Y."/>
        </authorList>
    </citation>
    <scope>NUCLEOTIDE SEQUENCE [LARGE SCALE GENOMIC DNA]</scope>
    <source>
        <strain evidence="2 3">HQ09</strain>
    </source>
</reference>
<dbReference type="Pfam" id="PF10135">
    <property type="entry name" value="Rod-binding"/>
    <property type="match status" value="1"/>
</dbReference>
<accession>A0A7L9WVY1</accession>
<dbReference type="AlphaFoldDB" id="A0A7L9WVY1"/>
<evidence type="ECO:0000313" key="3">
    <source>
        <dbReference type="Proteomes" id="UP000594118"/>
    </source>
</evidence>
<sequence>MTDSLVSIAPSLPAAAPRQKELWNAAKQMEAAFLSEMLKSAGLGETSQTFGGGIGEDQFASFLREEQAQAMVEAGGIGLAEMLYHSLLEKEK</sequence>
<dbReference type="KEGG" id="pshq:F3W81_14335"/>
<evidence type="ECO:0000259" key="1">
    <source>
        <dbReference type="Pfam" id="PF10135"/>
    </source>
</evidence>
<protein>
    <submittedName>
        <fullName evidence="2">Chemotaxis protein chel</fullName>
    </submittedName>
</protein>
<dbReference type="InterPro" id="IPR019301">
    <property type="entry name" value="Flagellar_prot_FlgJ_N"/>
</dbReference>
<organism evidence="2 3">
    <name type="scientific">Pseudooceanicola spongiae</name>
    <dbReference type="NCBI Taxonomy" id="2613965"/>
    <lineage>
        <taxon>Bacteria</taxon>
        <taxon>Pseudomonadati</taxon>
        <taxon>Pseudomonadota</taxon>
        <taxon>Alphaproteobacteria</taxon>
        <taxon>Rhodobacterales</taxon>
        <taxon>Paracoccaceae</taxon>
        <taxon>Pseudooceanicola</taxon>
    </lineage>
</organism>
<feature type="domain" description="Flagellar protein FlgJ N-terminal" evidence="1">
    <location>
        <begin position="37"/>
        <end position="84"/>
    </location>
</feature>
<keyword evidence="3" id="KW-1185">Reference proteome</keyword>